<evidence type="ECO:0000313" key="1">
    <source>
        <dbReference type="EMBL" id="UUX91556.1"/>
    </source>
</evidence>
<accession>A0A9E7PME4</accession>
<dbReference type="GeneID" id="74307887"/>
<proteinExistence type="predicted"/>
<evidence type="ECO:0000313" key="2">
    <source>
        <dbReference type="Proteomes" id="UP001060368"/>
    </source>
</evidence>
<organism evidence="1 2">
    <name type="scientific">Methanoplanus endosymbiosus</name>
    <dbReference type="NCBI Taxonomy" id="33865"/>
    <lineage>
        <taxon>Archaea</taxon>
        <taxon>Methanobacteriati</taxon>
        <taxon>Methanobacteriota</taxon>
        <taxon>Stenosarchaea group</taxon>
        <taxon>Methanomicrobia</taxon>
        <taxon>Methanomicrobiales</taxon>
        <taxon>Methanomicrobiaceae</taxon>
        <taxon>Methanoplanus</taxon>
    </lineage>
</organism>
<dbReference type="RefSeq" id="WP_257741708.1">
    <property type="nucleotide sequence ID" value="NZ_CP096115.1"/>
</dbReference>
<reference evidence="1" key="1">
    <citation type="submission" date="2022-04" db="EMBL/GenBank/DDBJ databases">
        <title>Complete genome of Methanoplanus endosymbiosus DSM 3599.</title>
        <authorList>
            <person name="Chen S.-C."/>
            <person name="You Y.-T."/>
            <person name="Zhou Y.-Z."/>
            <person name="Lai M.-C."/>
        </authorList>
    </citation>
    <scope>NUCLEOTIDE SEQUENCE</scope>
    <source>
        <strain evidence="1">DSM 3599</strain>
    </source>
</reference>
<protein>
    <recommendedName>
        <fullName evidence="3">Lipoprotein</fullName>
    </recommendedName>
</protein>
<dbReference type="EMBL" id="CP096115">
    <property type="protein sequence ID" value="UUX91556.1"/>
    <property type="molecule type" value="Genomic_DNA"/>
</dbReference>
<dbReference type="AlphaFoldDB" id="A0A9E7PME4"/>
<dbReference type="PROSITE" id="PS51257">
    <property type="entry name" value="PROKAR_LIPOPROTEIN"/>
    <property type="match status" value="1"/>
</dbReference>
<name>A0A9E7PME4_9EURY</name>
<dbReference type="Proteomes" id="UP001060368">
    <property type="component" value="Chromosome"/>
</dbReference>
<keyword evidence="2" id="KW-1185">Reference proteome</keyword>
<evidence type="ECO:0008006" key="3">
    <source>
        <dbReference type="Google" id="ProtNLM"/>
    </source>
</evidence>
<dbReference type="KEGG" id="mend:L6E24_09255"/>
<sequence>MRKLQYSILAFLLAAAILFAGCISDKQKDGFPAEKETSFSYDNNIEFIYNCSSNGVISSGSVNHNMSYRIYDDGNYTYYGTLNVLKIDLPDPESGNESIKYGINLTTDEPGTALKAYIAEKLTLTKYYSESLSGGEEKKTAVEDSCAGYNIETGTTTVTVPAWQIIFDDSDIHLGHCEASYLKSGAESSNVLYSYWPVNITYNNEVEINNPFAPSGKSSFGNSSSGAEEVIVTLRNTGTINDWFSQYRDYYIIVTGEPESPYSCSSNETVSLKGHLTIKRLQ</sequence>
<gene>
    <name evidence="1" type="ORF">L6E24_09255</name>
</gene>